<evidence type="ECO:0000256" key="1">
    <source>
        <dbReference type="SAM" id="MobiDB-lite"/>
    </source>
</evidence>
<accession>A0A6A6FWA5</accession>
<dbReference type="AlphaFoldDB" id="A0A6A6FWA5"/>
<sequence length="66" mass="7590">MASPSSSAETTEYDGYADGNGRQYGYLEMSKLSHPRTQTKKRSGNERLDDRTELRMHLNDYDCLQN</sequence>
<name>A0A6A6FWA5_9PEZI</name>
<evidence type="ECO:0000313" key="3">
    <source>
        <dbReference type="Proteomes" id="UP000799539"/>
    </source>
</evidence>
<proteinExistence type="predicted"/>
<feature type="compositionally biased region" description="Basic residues" evidence="1">
    <location>
        <begin position="33"/>
        <end position="42"/>
    </location>
</feature>
<evidence type="ECO:0000313" key="2">
    <source>
        <dbReference type="EMBL" id="KAF2217756.1"/>
    </source>
</evidence>
<protein>
    <submittedName>
        <fullName evidence="2">Uncharacterized protein</fullName>
    </submittedName>
</protein>
<organism evidence="2 3">
    <name type="scientific">Cercospora zeae-maydis SCOH1-5</name>
    <dbReference type="NCBI Taxonomy" id="717836"/>
    <lineage>
        <taxon>Eukaryota</taxon>
        <taxon>Fungi</taxon>
        <taxon>Dikarya</taxon>
        <taxon>Ascomycota</taxon>
        <taxon>Pezizomycotina</taxon>
        <taxon>Dothideomycetes</taxon>
        <taxon>Dothideomycetidae</taxon>
        <taxon>Mycosphaerellales</taxon>
        <taxon>Mycosphaerellaceae</taxon>
        <taxon>Cercospora</taxon>
    </lineage>
</organism>
<reference evidence="2" key="1">
    <citation type="journal article" date="2020" name="Stud. Mycol.">
        <title>101 Dothideomycetes genomes: a test case for predicting lifestyles and emergence of pathogens.</title>
        <authorList>
            <person name="Haridas S."/>
            <person name="Albert R."/>
            <person name="Binder M."/>
            <person name="Bloem J."/>
            <person name="Labutti K."/>
            <person name="Salamov A."/>
            <person name="Andreopoulos B."/>
            <person name="Baker S."/>
            <person name="Barry K."/>
            <person name="Bills G."/>
            <person name="Bluhm B."/>
            <person name="Cannon C."/>
            <person name="Castanera R."/>
            <person name="Culley D."/>
            <person name="Daum C."/>
            <person name="Ezra D."/>
            <person name="Gonzalez J."/>
            <person name="Henrissat B."/>
            <person name="Kuo A."/>
            <person name="Liang C."/>
            <person name="Lipzen A."/>
            <person name="Lutzoni F."/>
            <person name="Magnuson J."/>
            <person name="Mondo S."/>
            <person name="Nolan M."/>
            <person name="Ohm R."/>
            <person name="Pangilinan J."/>
            <person name="Park H.-J."/>
            <person name="Ramirez L."/>
            <person name="Alfaro M."/>
            <person name="Sun H."/>
            <person name="Tritt A."/>
            <person name="Yoshinaga Y."/>
            <person name="Zwiers L.-H."/>
            <person name="Turgeon B."/>
            <person name="Goodwin S."/>
            <person name="Spatafora J."/>
            <person name="Crous P."/>
            <person name="Grigoriev I."/>
        </authorList>
    </citation>
    <scope>NUCLEOTIDE SEQUENCE</scope>
    <source>
        <strain evidence="2">SCOH1-5</strain>
    </source>
</reference>
<dbReference type="EMBL" id="ML992662">
    <property type="protein sequence ID" value="KAF2217756.1"/>
    <property type="molecule type" value="Genomic_DNA"/>
</dbReference>
<keyword evidence="3" id="KW-1185">Reference proteome</keyword>
<feature type="compositionally biased region" description="Basic and acidic residues" evidence="1">
    <location>
        <begin position="43"/>
        <end position="53"/>
    </location>
</feature>
<feature type="compositionally biased region" description="Polar residues" evidence="1">
    <location>
        <begin position="1"/>
        <end position="10"/>
    </location>
</feature>
<gene>
    <name evidence="2" type="ORF">CERZMDRAFT_92405</name>
</gene>
<feature type="region of interest" description="Disordered" evidence="1">
    <location>
        <begin position="1"/>
        <end position="53"/>
    </location>
</feature>
<dbReference type="Proteomes" id="UP000799539">
    <property type="component" value="Unassembled WGS sequence"/>
</dbReference>